<evidence type="ECO:0000256" key="1">
    <source>
        <dbReference type="SAM" id="MobiDB-lite"/>
    </source>
</evidence>
<dbReference type="STRING" id="4846.A0A367KLR6"/>
<evidence type="ECO:0000313" key="2">
    <source>
        <dbReference type="EMBL" id="RCI03127.1"/>
    </source>
</evidence>
<dbReference type="Proteomes" id="UP000253551">
    <property type="component" value="Unassembled WGS sequence"/>
</dbReference>
<accession>A0A367KLR6</accession>
<evidence type="ECO:0008006" key="4">
    <source>
        <dbReference type="Google" id="ProtNLM"/>
    </source>
</evidence>
<name>A0A367KLR6_RHIST</name>
<dbReference type="AlphaFoldDB" id="A0A367KLR6"/>
<sequence>RCRELRVVRQLHVKCDCEKQDSKAKKNLNVNATSITIKKRRKLEVLRPIAPKQETESISCCSKNSISSSVQHTPSPPAVDILQPSIASPLPLQLSSSLPLPSQPSSPSCSSVPSLPQQTPSCCSQKTPAPAPSCCSKKPSNQTAEEEVEKIHELALKPVPLPNIPPPTSCCGPALKNQQGETIRVVTCRCGDSCACIGCDAHPSRAMKEGTNDVYIGFDSRKRLSISSFLSPRQDQVQQEPSSILLENGISLCGCGCSKTLEECPGCFEGFLCSSNK</sequence>
<evidence type="ECO:0000313" key="3">
    <source>
        <dbReference type="Proteomes" id="UP000253551"/>
    </source>
</evidence>
<gene>
    <name evidence="2" type="ORF">CU098_012534</name>
</gene>
<proteinExistence type="predicted"/>
<protein>
    <recommendedName>
        <fullName evidence="4">Copper-fist domain-containing protein</fullName>
    </recommendedName>
</protein>
<comment type="caution">
    <text evidence="2">The sequence shown here is derived from an EMBL/GenBank/DDBJ whole genome shotgun (WGS) entry which is preliminary data.</text>
</comment>
<feature type="region of interest" description="Disordered" evidence="1">
    <location>
        <begin position="93"/>
        <end position="113"/>
    </location>
</feature>
<dbReference type="EMBL" id="PJQM01001136">
    <property type="protein sequence ID" value="RCI03127.1"/>
    <property type="molecule type" value="Genomic_DNA"/>
</dbReference>
<organism evidence="2 3">
    <name type="scientific">Rhizopus stolonifer</name>
    <name type="common">Rhizopus nigricans</name>
    <dbReference type="NCBI Taxonomy" id="4846"/>
    <lineage>
        <taxon>Eukaryota</taxon>
        <taxon>Fungi</taxon>
        <taxon>Fungi incertae sedis</taxon>
        <taxon>Mucoromycota</taxon>
        <taxon>Mucoromycotina</taxon>
        <taxon>Mucoromycetes</taxon>
        <taxon>Mucorales</taxon>
        <taxon>Mucorineae</taxon>
        <taxon>Rhizopodaceae</taxon>
        <taxon>Rhizopus</taxon>
    </lineage>
</organism>
<reference evidence="2 3" key="1">
    <citation type="journal article" date="2018" name="G3 (Bethesda)">
        <title>Phylogenetic and Phylogenomic Definition of Rhizopus Species.</title>
        <authorList>
            <person name="Gryganskyi A.P."/>
            <person name="Golan J."/>
            <person name="Dolatabadi S."/>
            <person name="Mondo S."/>
            <person name="Robb S."/>
            <person name="Idnurm A."/>
            <person name="Muszewska A."/>
            <person name="Steczkiewicz K."/>
            <person name="Masonjones S."/>
            <person name="Liao H.L."/>
            <person name="Gajdeczka M.T."/>
            <person name="Anike F."/>
            <person name="Vuek A."/>
            <person name="Anishchenko I.M."/>
            <person name="Voigt K."/>
            <person name="de Hoog G.S."/>
            <person name="Smith M.E."/>
            <person name="Heitman J."/>
            <person name="Vilgalys R."/>
            <person name="Stajich J.E."/>
        </authorList>
    </citation>
    <scope>NUCLEOTIDE SEQUENCE [LARGE SCALE GENOMIC DNA]</scope>
    <source>
        <strain evidence="2 3">LSU 92-RS-03</strain>
    </source>
</reference>
<feature type="non-terminal residue" evidence="2">
    <location>
        <position position="1"/>
    </location>
</feature>
<keyword evidence="3" id="KW-1185">Reference proteome</keyword>
<dbReference type="OrthoDB" id="5600085at2759"/>